<evidence type="ECO:0000313" key="2">
    <source>
        <dbReference type="Proteomes" id="UP001059596"/>
    </source>
</evidence>
<gene>
    <name evidence="1" type="ORF">M5D96_011688</name>
</gene>
<accession>A0A9P9YEM9</accession>
<comment type="caution">
    <text evidence="1">The sequence shown here is derived from an EMBL/GenBank/DDBJ whole genome shotgun (WGS) entry which is preliminary data.</text>
</comment>
<protein>
    <submittedName>
        <fullName evidence="1">Uncharacterized protein</fullName>
    </submittedName>
</protein>
<sequence length="57" mass="6496">MKCKFMPSRYVVFGNPRKTCGSNLQLCEQTPNENVDLIAGYVSTVNKLKVITYGYQF</sequence>
<proteinExistence type="predicted"/>
<dbReference type="AlphaFoldDB" id="A0A9P9YEM9"/>
<dbReference type="Proteomes" id="UP001059596">
    <property type="component" value="Unassembled WGS sequence"/>
</dbReference>
<name>A0A9P9YEM9_9MUSC</name>
<dbReference type="EMBL" id="JAMKOV010000034">
    <property type="protein sequence ID" value="KAI8035530.1"/>
    <property type="molecule type" value="Genomic_DNA"/>
</dbReference>
<reference evidence="1" key="1">
    <citation type="journal article" date="2023" name="Genome Biol. Evol.">
        <title>Long-read-based Genome Assembly of Drosophila gunungcola Reveals Fewer Chemosensory Genes in Flower-breeding Species.</title>
        <authorList>
            <person name="Negi A."/>
            <person name="Liao B.Y."/>
            <person name="Yeh S.D."/>
        </authorList>
    </citation>
    <scope>NUCLEOTIDE SEQUENCE</scope>
    <source>
        <strain evidence="1">Sukarami</strain>
    </source>
</reference>
<keyword evidence="2" id="KW-1185">Reference proteome</keyword>
<evidence type="ECO:0000313" key="1">
    <source>
        <dbReference type="EMBL" id="KAI8035530.1"/>
    </source>
</evidence>
<organism evidence="1 2">
    <name type="scientific">Drosophila gunungcola</name>
    <name type="common">fruit fly</name>
    <dbReference type="NCBI Taxonomy" id="103775"/>
    <lineage>
        <taxon>Eukaryota</taxon>
        <taxon>Metazoa</taxon>
        <taxon>Ecdysozoa</taxon>
        <taxon>Arthropoda</taxon>
        <taxon>Hexapoda</taxon>
        <taxon>Insecta</taxon>
        <taxon>Pterygota</taxon>
        <taxon>Neoptera</taxon>
        <taxon>Endopterygota</taxon>
        <taxon>Diptera</taxon>
        <taxon>Brachycera</taxon>
        <taxon>Muscomorpha</taxon>
        <taxon>Ephydroidea</taxon>
        <taxon>Drosophilidae</taxon>
        <taxon>Drosophila</taxon>
        <taxon>Sophophora</taxon>
    </lineage>
</organism>